<evidence type="ECO:0000256" key="3">
    <source>
        <dbReference type="ARBA" id="ARBA00022801"/>
    </source>
</evidence>
<evidence type="ECO:0000313" key="7">
    <source>
        <dbReference type="EMBL" id="GAA3970648.1"/>
    </source>
</evidence>
<dbReference type="Gene3D" id="2.40.10.10">
    <property type="entry name" value="Trypsin-like serine proteases"/>
    <property type="match status" value="1"/>
</dbReference>
<feature type="compositionally biased region" description="Pro residues" evidence="4">
    <location>
        <begin position="471"/>
        <end position="486"/>
    </location>
</feature>
<sequence>MKPFLRVVALTTAAVLAVLSGGGPASADQSDSVANRVGPSLVFIETEFTARVQVPFVTGSRWTDSLTVTGNCTGYVVDPAGYVATAGHCVNNKDESILNSFRQQAVTFVARIQGRDQAWVSRLSQQASEEKWPVAAEGVTDGASREVRLRQPTGGTQAFPDWTPVDVVAFQDFEQGDNAVLKVANPPDGLRALVVSDRAPEPGEEVVAVGFPGAVQSTNESEAIAQPSYKNGTVSSRQTTGSGLVRTEISAVLGRGMSGGPTVDENAQVIGTNSAGASLTDERASFNFITDNVALRGYLEQNGVTLAAPERKSSSVNMWLWLGPLLGLAVLVLLAVAAWLLLRRRKRPASNAGPAGPVPPGPVPPYPGGPYPGPQQPGPQRAAAQQPAVRRHDARQPGAGGSAAPYPGAASRPVQPPARPGHSGQPGRSAPAGPPSGASDPTTVHRRPQQAGQSVPAPHARPHSPQQQAPQQPPTPQTPKTPPAKPEPPRPDPSESQPTVLNQPLPPQPPRKPGDSPPPGQSGPPGRPHR</sequence>
<keyword evidence="2" id="KW-0645">Protease</keyword>
<evidence type="ECO:0000256" key="4">
    <source>
        <dbReference type="SAM" id="MobiDB-lite"/>
    </source>
</evidence>
<protein>
    <recommendedName>
        <fullName evidence="9">Trypsin-like serine protease</fullName>
    </recommendedName>
</protein>
<evidence type="ECO:0000313" key="8">
    <source>
        <dbReference type="Proteomes" id="UP001418444"/>
    </source>
</evidence>
<feature type="chain" id="PRO_5046217727" description="Trypsin-like serine protease" evidence="6">
    <location>
        <begin position="28"/>
        <end position="530"/>
    </location>
</feature>
<feature type="compositionally biased region" description="Low complexity" evidence="4">
    <location>
        <begin position="494"/>
        <end position="503"/>
    </location>
</feature>
<feature type="compositionally biased region" description="Pro residues" evidence="4">
    <location>
        <begin position="504"/>
        <end position="530"/>
    </location>
</feature>
<dbReference type="PANTHER" id="PTHR43343">
    <property type="entry name" value="PEPTIDASE S12"/>
    <property type="match status" value="1"/>
</dbReference>
<feature type="transmembrane region" description="Helical" evidence="5">
    <location>
        <begin position="318"/>
        <end position="342"/>
    </location>
</feature>
<evidence type="ECO:0000256" key="5">
    <source>
        <dbReference type="SAM" id="Phobius"/>
    </source>
</evidence>
<feature type="compositionally biased region" description="Low complexity" evidence="4">
    <location>
        <begin position="402"/>
        <end position="413"/>
    </location>
</feature>
<gene>
    <name evidence="7" type="ORF">GCM10022231_35110</name>
</gene>
<organism evidence="7 8">
    <name type="scientific">Gordonia caeni</name>
    <dbReference type="NCBI Taxonomy" id="1007097"/>
    <lineage>
        <taxon>Bacteria</taxon>
        <taxon>Bacillati</taxon>
        <taxon>Actinomycetota</taxon>
        <taxon>Actinomycetes</taxon>
        <taxon>Mycobacteriales</taxon>
        <taxon>Gordoniaceae</taxon>
        <taxon>Gordonia</taxon>
    </lineage>
</organism>
<dbReference type="Gene3D" id="2.40.10.120">
    <property type="match status" value="1"/>
</dbReference>
<comment type="caution">
    <text evidence="7">The sequence shown here is derived from an EMBL/GenBank/DDBJ whole genome shotgun (WGS) entry which is preliminary data.</text>
</comment>
<comment type="similarity">
    <text evidence="1">Belongs to the peptidase S1C family.</text>
</comment>
<dbReference type="InterPro" id="IPR051201">
    <property type="entry name" value="Chloro_Bact_Ser_Proteases"/>
</dbReference>
<reference evidence="8" key="1">
    <citation type="journal article" date="2019" name="Int. J. Syst. Evol. Microbiol.">
        <title>The Global Catalogue of Microorganisms (GCM) 10K type strain sequencing project: providing services to taxonomists for standard genome sequencing and annotation.</title>
        <authorList>
            <consortium name="The Broad Institute Genomics Platform"/>
            <consortium name="The Broad Institute Genome Sequencing Center for Infectious Disease"/>
            <person name="Wu L."/>
            <person name="Ma J."/>
        </authorList>
    </citation>
    <scope>NUCLEOTIDE SEQUENCE [LARGE SCALE GENOMIC DNA]</scope>
    <source>
        <strain evidence="8">JCM 16923</strain>
    </source>
</reference>
<keyword evidence="6" id="KW-0732">Signal</keyword>
<feature type="compositionally biased region" description="Low complexity" evidence="4">
    <location>
        <begin position="423"/>
        <end position="439"/>
    </location>
</feature>
<dbReference type="RefSeq" id="WP_344785955.1">
    <property type="nucleotide sequence ID" value="NZ_BAAAZW010000014.1"/>
</dbReference>
<keyword evidence="3" id="KW-0378">Hydrolase</keyword>
<keyword evidence="5" id="KW-0472">Membrane</keyword>
<dbReference type="PANTHER" id="PTHR43343:SF3">
    <property type="entry name" value="PROTEASE DO-LIKE 8, CHLOROPLASTIC"/>
    <property type="match status" value="1"/>
</dbReference>
<keyword evidence="5" id="KW-1133">Transmembrane helix</keyword>
<dbReference type="InterPro" id="IPR009003">
    <property type="entry name" value="Peptidase_S1_PA"/>
</dbReference>
<keyword evidence="5" id="KW-0812">Transmembrane</keyword>
<dbReference type="SUPFAM" id="SSF50494">
    <property type="entry name" value="Trypsin-like serine proteases"/>
    <property type="match status" value="1"/>
</dbReference>
<dbReference type="EMBL" id="BAAAZW010000014">
    <property type="protein sequence ID" value="GAA3970648.1"/>
    <property type="molecule type" value="Genomic_DNA"/>
</dbReference>
<feature type="region of interest" description="Disordered" evidence="4">
    <location>
        <begin position="348"/>
        <end position="530"/>
    </location>
</feature>
<dbReference type="Proteomes" id="UP001418444">
    <property type="component" value="Unassembled WGS sequence"/>
</dbReference>
<evidence type="ECO:0000256" key="6">
    <source>
        <dbReference type="SAM" id="SignalP"/>
    </source>
</evidence>
<proteinExistence type="inferred from homology"/>
<name>A0ABP7PTH3_9ACTN</name>
<evidence type="ECO:0008006" key="9">
    <source>
        <dbReference type="Google" id="ProtNLM"/>
    </source>
</evidence>
<feature type="compositionally biased region" description="Low complexity" evidence="4">
    <location>
        <begin position="378"/>
        <end position="388"/>
    </location>
</feature>
<evidence type="ECO:0000256" key="1">
    <source>
        <dbReference type="ARBA" id="ARBA00010541"/>
    </source>
</evidence>
<dbReference type="PRINTS" id="PR00834">
    <property type="entry name" value="PROTEASES2C"/>
</dbReference>
<keyword evidence="8" id="KW-1185">Reference proteome</keyword>
<dbReference type="InterPro" id="IPR001940">
    <property type="entry name" value="Peptidase_S1C"/>
</dbReference>
<feature type="compositionally biased region" description="Pro residues" evidence="4">
    <location>
        <begin position="356"/>
        <end position="377"/>
    </location>
</feature>
<dbReference type="InterPro" id="IPR043504">
    <property type="entry name" value="Peptidase_S1_PA_chymotrypsin"/>
</dbReference>
<feature type="signal peptide" evidence="6">
    <location>
        <begin position="1"/>
        <end position="27"/>
    </location>
</feature>
<dbReference type="Pfam" id="PF13365">
    <property type="entry name" value="Trypsin_2"/>
    <property type="match status" value="1"/>
</dbReference>
<evidence type="ECO:0000256" key="2">
    <source>
        <dbReference type="ARBA" id="ARBA00022670"/>
    </source>
</evidence>
<accession>A0ABP7PTH3</accession>